<dbReference type="EMBL" id="WOXT01000001">
    <property type="protein sequence ID" value="MUV13271.1"/>
    <property type="molecule type" value="Genomic_DNA"/>
</dbReference>
<feature type="transmembrane region" description="Helical" evidence="1">
    <location>
        <begin position="53"/>
        <end position="70"/>
    </location>
</feature>
<keyword evidence="3" id="KW-1185">Reference proteome</keyword>
<name>A0A7C9HQT7_9GAMM</name>
<accession>A0A7C9HQT7</accession>
<feature type="transmembrane region" description="Helical" evidence="1">
    <location>
        <begin position="135"/>
        <end position="154"/>
    </location>
</feature>
<gene>
    <name evidence="2" type="ORF">GN331_03525</name>
</gene>
<keyword evidence="1" id="KW-0472">Membrane</keyword>
<organism evidence="2 3">
    <name type="scientific">Noviluteimonas gilva</name>
    <dbReference type="NCBI Taxonomy" id="2682097"/>
    <lineage>
        <taxon>Bacteria</taxon>
        <taxon>Pseudomonadati</taxon>
        <taxon>Pseudomonadota</taxon>
        <taxon>Gammaproteobacteria</taxon>
        <taxon>Lysobacterales</taxon>
        <taxon>Lysobacteraceae</taxon>
        <taxon>Noviluteimonas</taxon>
    </lineage>
</organism>
<feature type="transmembrane region" description="Helical" evidence="1">
    <location>
        <begin position="76"/>
        <end position="94"/>
    </location>
</feature>
<evidence type="ECO:0000256" key="1">
    <source>
        <dbReference type="SAM" id="Phobius"/>
    </source>
</evidence>
<dbReference type="AlphaFoldDB" id="A0A7C9HQT7"/>
<proteinExistence type="predicted"/>
<comment type="caution">
    <text evidence="2">The sequence shown here is derived from an EMBL/GenBank/DDBJ whole genome shotgun (WGS) entry which is preliminary data.</text>
</comment>
<evidence type="ECO:0000313" key="3">
    <source>
        <dbReference type="Proteomes" id="UP000479692"/>
    </source>
</evidence>
<feature type="transmembrane region" description="Helical" evidence="1">
    <location>
        <begin position="29"/>
        <end position="48"/>
    </location>
</feature>
<dbReference type="RefSeq" id="WP_156640354.1">
    <property type="nucleotide sequence ID" value="NZ_WOXT01000001.1"/>
</dbReference>
<evidence type="ECO:0000313" key="2">
    <source>
        <dbReference type="EMBL" id="MUV13271.1"/>
    </source>
</evidence>
<protein>
    <submittedName>
        <fullName evidence="2">Ketosynthase</fullName>
    </submittedName>
</protein>
<feature type="transmembrane region" description="Helical" evidence="1">
    <location>
        <begin position="174"/>
        <end position="197"/>
    </location>
</feature>
<dbReference type="Proteomes" id="UP000479692">
    <property type="component" value="Unassembled WGS sequence"/>
</dbReference>
<sequence>MNATPLARLALALAYPVLAHVASLRDDPVLAAIALGDLTVFVLLDPLLHRRAWAWLVLLATIVGLVTVAHSPHLHLVLLLVPAAFVALVAWTFGRTLRDGHVPLITRMVCAIDGVPLAELAPDLRGYSRTLTATWAAMLAGLAVCNFLLALIAVPGGLLHSLGVDSPITVSEHAWSWFANLLNYGLVGGLFVGEYFYRVRRFPGRYTSFFDFVRKMAGLGPTVWRGLLRDEPGRS</sequence>
<reference evidence="2 3" key="1">
    <citation type="submission" date="2019-12" db="EMBL/GenBank/DDBJ databases">
        <authorList>
            <person name="Xu J."/>
        </authorList>
    </citation>
    <scope>NUCLEOTIDE SEQUENCE [LARGE SCALE GENOMIC DNA]</scope>
    <source>
        <strain evidence="2 3">HX-5-24</strain>
    </source>
</reference>
<keyword evidence="1" id="KW-1133">Transmembrane helix</keyword>
<keyword evidence="1" id="KW-0812">Transmembrane</keyword>